<sequence length="1526" mass="179881">MILKVLHPYLDECKVAFVAVANKAFDAANANRMVCIYRSLPSEKDQHILAYGCLGLQIDNQQQRVNDRLKKIIDGLCQGYRWLLSTQSILQIYHDRDFIYMLRQLRFELTTTTDEQETRVDGITPLSLLHALEENFNGISKEKFEELIQIFFEAVKKECPDFRLPSQRRNIPTILHQSMKLDSVRRRLYGRYKLIIDESEDESAVRLLAQSGVLDLDQNKTVVFRMSDFPDDVNNELRNVEILSTIKLCMETGKTILMINTGRIHGSLYDVFNQNFSIMATGDNRKIWSKVAIGPKTIDVIVHEDFQCIVHINRNEFKEIPAPFLSRFQKYSLSIQDFYQIRLAKLLIEEQRLMKKVEQKAQSFIEHVGQQYFYGLSSNTLYSCLLELIEKNDEEERYYLNIHQQYTQLAIKSKSVIEQNLTNTFQCLLRSVLSRLMQLIPPESIILKLPTFEDQVSRWICTNYFENQEHFSLENFLRTLTTRPIPSMDILDLEGSDNRPKDTLRSTTKVMIFTRTSSHITSLNQQTKREFFSSLNEDDLNLFSDKVDILNLSIIESSAQLEEQFIKYENHAQKNLLIIVINGRTRQQRLHIPYIRQLIDKVDYQCNAQRQDNFKYFLLLVHSPAQTIYHQSSFPSIFLHNWDFHFFDTCLSNNSFYIENFIQILTSSCDNRVKQNDNQMLCDYNVLFDDCLWDFCSRIQIVLQQLPRDLFRNRCAYEFYQRQTSTFRRVQSPENDIREHYYAVPDEDAMNNANENKHSIEELRFELIKAIEKDPVLMKIVNKSVLKTYSSDLIQTFCMIVEKNFTDDRVECQNSIEFVSRWLSLVDENEQRILDEYRHEDIWRLAHVFTSFEYNRNDLFSLYSACRIMDRLDQTRTFYQQLFDDDNPIRSLVRERLFRRMFDDLWKSLLDVCFNGQAKETWILCCTMISKYYPSSKVLEQTQLIDIKSHIEFINFAHFILLNENIEKPEELVAKLLQQFKFLQQNELNYHGGQKKSPYIERYPSIIETVNNYITEKDLPKSTLMIDVQQWIISILKSTNDSYREEICLLFKYLNQPTCPLILAIKEFLFDELASIYLKYTQQNQMIKDTWDRIILLPTMIQCASNENPLENYHLPYHPSVVNPENTRSALLDLFFSHLKRLMTDEVAHWKLINKIMQSTVPPADIRERQPLVEAIFRQIKDYFLIQLTALLLCETHHSVEDRADVNRLLLYMINNYLSIQNNATKLSEPLQNFLSAIVSKFSWNHLLKVLKSHDVQQQNQQWSTTLSRFFENRQATVPRQSSLQMSHQLEFTLASNNEQSIFPHLQQPYEELKRIVDECVNQNNDEQRWKPFTDWIALNRQENPPKLQLIEIKVIVLLNIYYEYLCQDRLQLIDSLLPIIEKDLDLLVEERLVFRALSQPERSMIGYPTNPQDERNTLNDFFTSQCHNEDELRIRHCLVNLMAMILLGGKQSFLWSFAFQPLSLIHTHGFGTTAQQPIEELGVHYDCGCVIDEKGELLQFSGRSGPLNVPGIYVAYFSTFGAMVN</sequence>
<accession>A0A814R8S4</accession>
<name>A0A814R8S4_9BILA</name>
<reference evidence="1" key="1">
    <citation type="submission" date="2021-02" db="EMBL/GenBank/DDBJ databases">
        <authorList>
            <person name="Nowell W R."/>
        </authorList>
    </citation>
    <scope>NUCLEOTIDE SEQUENCE</scope>
</reference>
<dbReference type="PANTHER" id="PTHR22605">
    <property type="entry name" value="RZ-TYPE DOMAIN-CONTAINING PROTEIN"/>
    <property type="match status" value="1"/>
</dbReference>
<organism evidence="1 3">
    <name type="scientific">Rotaria sordida</name>
    <dbReference type="NCBI Taxonomy" id="392033"/>
    <lineage>
        <taxon>Eukaryota</taxon>
        <taxon>Metazoa</taxon>
        <taxon>Spiralia</taxon>
        <taxon>Gnathifera</taxon>
        <taxon>Rotifera</taxon>
        <taxon>Eurotatoria</taxon>
        <taxon>Bdelloidea</taxon>
        <taxon>Philodinida</taxon>
        <taxon>Philodinidae</taxon>
        <taxon>Rotaria</taxon>
    </lineage>
</organism>
<dbReference type="GO" id="GO:0016887">
    <property type="term" value="F:ATP hydrolysis activity"/>
    <property type="evidence" value="ECO:0007669"/>
    <property type="project" value="InterPro"/>
</dbReference>
<dbReference type="GO" id="GO:0004842">
    <property type="term" value="F:ubiquitin-protein transferase activity"/>
    <property type="evidence" value="ECO:0007669"/>
    <property type="project" value="InterPro"/>
</dbReference>
<comment type="caution">
    <text evidence="1">The sequence shown here is derived from an EMBL/GenBank/DDBJ whole genome shotgun (WGS) entry which is preliminary data.</text>
</comment>
<evidence type="ECO:0000313" key="2">
    <source>
        <dbReference type="EMBL" id="CAF1311114.1"/>
    </source>
</evidence>
<dbReference type="Proteomes" id="UP000663864">
    <property type="component" value="Unassembled WGS sequence"/>
</dbReference>
<evidence type="ECO:0000313" key="3">
    <source>
        <dbReference type="Proteomes" id="UP000663864"/>
    </source>
</evidence>
<gene>
    <name evidence="2" type="ORF">RFH988_LOCUS30253</name>
    <name evidence="1" type="ORF">ZHD862_LOCUS19024</name>
</gene>
<protein>
    <submittedName>
        <fullName evidence="1">Uncharacterized protein</fullName>
    </submittedName>
</protein>
<dbReference type="EMBL" id="CAJNOT010001015">
    <property type="protein sequence ID" value="CAF1128767.1"/>
    <property type="molecule type" value="Genomic_DNA"/>
</dbReference>
<dbReference type="OrthoDB" id="10021666at2759"/>
<dbReference type="Proteomes" id="UP000663882">
    <property type="component" value="Unassembled WGS sequence"/>
</dbReference>
<proteinExistence type="predicted"/>
<evidence type="ECO:0000313" key="1">
    <source>
        <dbReference type="EMBL" id="CAF1128767.1"/>
    </source>
</evidence>
<dbReference type="EMBL" id="CAJNOO010002990">
    <property type="protein sequence ID" value="CAF1311114.1"/>
    <property type="molecule type" value="Genomic_DNA"/>
</dbReference>
<dbReference type="InterPro" id="IPR031248">
    <property type="entry name" value="RNF213"/>
</dbReference>
<dbReference type="PANTHER" id="PTHR22605:SF1">
    <property type="entry name" value="RZ-TYPE DOMAIN-CONTAINING PROTEIN"/>
    <property type="match status" value="1"/>
</dbReference>